<reference evidence="12 13" key="1">
    <citation type="submission" date="2019-08" db="EMBL/GenBank/DDBJ databases">
        <title>Deep-cultivation of Planctomycetes and their phenomic and genomic characterization uncovers novel biology.</title>
        <authorList>
            <person name="Wiegand S."/>
            <person name="Jogler M."/>
            <person name="Boedeker C."/>
            <person name="Pinto D."/>
            <person name="Vollmers J."/>
            <person name="Rivas-Marin E."/>
            <person name="Kohn T."/>
            <person name="Peeters S.H."/>
            <person name="Heuer A."/>
            <person name="Rast P."/>
            <person name="Oberbeckmann S."/>
            <person name="Bunk B."/>
            <person name="Jeske O."/>
            <person name="Meyerdierks A."/>
            <person name="Storesund J.E."/>
            <person name="Kallscheuer N."/>
            <person name="Luecker S."/>
            <person name="Lage O.M."/>
            <person name="Pohl T."/>
            <person name="Merkel B.J."/>
            <person name="Hornburger P."/>
            <person name="Mueller R.-W."/>
            <person name="Bruemmer F."/>
            <person name="Labrenz M."/>
            <person name="Spormann A.M."/>
            <person name="Op Den Camp H."/>
            <person name="Overmann J."/>
            <person name="Amann R."/>
            <person name="Jetten M.S.M."/>
            <person name="Mascher T."/>
            <person name="Medema M.H."/>
            <person name="Devos D.P."/>
            <person name="Kaster A.-K."/>
            <person name="Ovreas L."/>
            <person name="Rohde M."/>
            <person name="Galperin M.Y."/>
            <person name="Jogler C."/>
        </authorList>
    </citation>
    <scope>NUCLEOTIDE SEQUENCE [LARGE SCALE GENOMIC DNA]</scope>
    <source>
        <strain evidence="12 13">LF1</strain>
    </source>
</reference>
<evidence type="ECO:0000256" key="10">
    <source>
        <dbReference type="PROSITE-ProRule" id="PRU00560"/>
    </source>
</evidence>
<evidence type="ECO:0000256" key="4">
    <source>
        <dbReference type="ARBA" id="ARBA00022840"/>
    </source>
</evidence>
<dbReference type="PANTHER" id="PTHR11070:SF2">
    <property type="entry name" value="ATP-DEPENDENT DNA HELICASE SRS2"/>
    <property type="match status" value="1"/>
</dbReference>
<comment type="caution">
    <text evidence="12">The sequence shown here is derived from an EMBL/GenBank/DDBJ whole genome shotgun (WGS) entry which is preliminary data.</text>
</comment>
<keyword evidence="13" id="KW-1185">Reference proteome</keyword>
<name>A0A5B1CIL4_9BACT</name>
<dbReference type="InterPro" id="IPR000212">
    <property type="entry name" value="DNA_helicase_UvrD/REP"/>
</dbReference>
<dbReference type="GO" id="GO:0005524">
    <property type="term" value="F:ATP binding"/>
    <property type="evidence" value="ECO:0007669"/>
    <property type="project" value="UniProtKB-UniRule"/>
</dbReference>
<dbReference type="Proteomes" id="UP000322699">
    <property type="component" value="Unassembled WGS sequence"/>
</dbReference>
<keyword evidence="2 10" id="KW-0378">Hydrolase</keyword>
<dbReference type="Pfam" id="PF00580">
    <property type="entry name" value="UvrD-helicase"/>
    <property type="match status" value="1"/>
</dbReference>
<dbReference type="GO" id="GO:0033202">
    <property type="term" value="C:DNA helicase complex"/>
    <property type="evidence" value="ECO:0007669"/>
    <property type="project" value="TreeGrafter"/>
</dbReference>
<feature type="domain" description="UvrD-like helicase ATP-binding" evidence="11">
    <location>
        <begin position="18"/>
        <end position="469"/>
    </location>
</feature>
<evidence type="ECO:0000256" key="8">
    <source>
        <dbReference type="ARBA" id="ARBA00034923"/>
    </source>
</evidence>
<comment type="catalytic activity">
    <reaction evidence="6">
        <text>Couples ATP hydrolysis with the unwinding of duplex DNA by translocating in the 3'-5' direction.</text>
        <dbReference type="EC" id="5.6.2.4"/>
    </reaction>
</comment>
<evidence type="ECO:0000256" key="9">
    <source>
        <dbReference type="ARBA" id="ARBA00048988"/>
    </source>
</evidence>
<keyword evidence="3 10" id="KW-0347">Helicase</keyword>
<gene>
    <name evidence="12" type="primary">rep</name>
    <name evidence="12" type="ORF">LF1_22920</name>
</gene>
<accession>A0A5B1CIL4</accession>
<proteinExistence type="predicted"/>
<comment type="catalytic activity">
    <reaction evidence="9">
        <text>ATP + H2O = ADP + phosphate + H(+)</text>
        <dbReference type="Rhea" id="RHEA:13065"/>
        <dbReference type="ChEBI" id="CHEBI:15377"/>
        <dbReference type="ChEBI" id="CHEBI:15378"/>
        <dbReference type="ChEBI" id="CHEBI:30616"/>
        <dbReference type="ChEBI" id="CHEBI:43474"/>
        <dbReference type="ChEBI" id="CHEBI:456216"/>
        <dbReference type="EC" id="5.6.2.4"/>
    </reaction>
</comment>
<sequence length="855" mass="94441">MSDINQSLLQWAEEHTGDPTETEVDTSSLGELRPTLVRASAGSGKTYQLTARLLRILLQGAAPETILATTFTRKAAGEILSRVLVSLAKAADENDDDGSLESLRSQVGLPTLPRSACLNLLDTLLRNMHRLRICTLDSLFAQIARSFPFELNLPPAWRLTDEIEEVWMRERAIDQTISSLDRGEIISLLAMLGKGEVKRSVTRELMNVVETAYAIQRQADKKAWTKMAAPKLPESAAITKAAGEMLTATPKQKTLKAKLEKMGSAMESREFACLDGETLITNIAKSKLSGDPIKFGRSIFPDGLGEAFKVLYAIARSEMLRLLKAQNEATGSVLQTYDFQINSLKQAKRALGFDDVSIRLANQFASLDEQSLSMRMDGAVDHLLLDEFQDTSPIQWQVLRPLAVACASSSGGATVGDTDRPIPRSFFCVGDTKQAIYGWRGGVAEIFDAVAKEVPEVEEVSQNQSFRSSPVIMEAVNAIFPRLSRHPIVTDSDPSNRADKSAYEADAILQFSNQFPEHETARKSLPGHARLVTSRASDGGADEKRQTCFEDAAIIAKDLVDSAPEKNVGILTRTNKGVAEMIYLLEQMKVEVSQEGGNPLTDSAAVEIVLSSLMMAEHPGDKRWSLHANSTPLAEIDDFGPDWVRRMTDENGIAETVEFLASRLAGICDDRDTMRLKQLTRLAIQYETNPAPRLRDFVRMVREKRVERPQAAPVRVMTVHQSKGLEFDSVILPQLESDLVRPSTKPVAMADSPDQPPTGLTRYVGSSHWHFLSQDWQQVFGAATSSSMTEAMCLMYVAMTRARQSLHLVIPPARKAQYNTKTAASLIFHALDCDEDPTQPETVLWEIGDANWMEM</sequence>
<protein>
    <recommendedName>
        <fullName evidence="7">DNA 3'-5' helicase</fullName>
        <ecNumber evidence="7">5.6.2.4</ecNumber>
    </recommendedName>
    <alternativeName>
        <fullName evidence="8">DNA 3'-5' helicase II</fullName>
    </alternativeName>
</protein>
<dbReference type="InterPro" id="IPR027417">
    <property type="entry name" value="P-loop_NTPase"/>
</dbReference>
<dbReference type="RefSeq" id="WP_068258265.1">
    <property type="nucleotide sequence ID" value="NZ_LWSK01000004.1"/>
</dbReference>
<organism evidence="12 13">
    <name type="scientific">Rubripirellula obstinata</name>
    <dbReference type="NCBI Taxonomy" id="406547"/>
    <lineage>
        <taxon>Bacteria</taxon>
        <taxon>Pseudomonadati</taxon>
        <taxon>Planctomycetota</taxon>
        <taxon>Planctomycetia</taxon>
        <taxon>Pirellulales</taxon>
        <taxon>Pirellulaceae</taxon>
        <taxon>Rubripirellula</taxon>
    </lineage>
</organism>
<keyword evidence="4 10" id="KW-0067">ATP-binding</keyword>
<evidence type="ECO:0000313" key="12">
    <source>
        <dbReference type="EMBL" id="KAA1259755.1"/>
    </source>
</evidence>
<dbReference type="InterPro" id="IPR014016">
    <property type="entry name" value="UvrD-like_ATP-bd"/>
</dbReference>
<dbReference type="InterPro" id="IPR014017">
    <property type="entry name" value="DNA_helicase_UvrD-like_C"/>
</dbReference>
<keyword evidence="1 10" id="KW-0547">Nucleotide-binding</keyword>
<dbReference type="GO" id="GO:0016887">
    <property type="term" value="F:ATP hydrolysis activity"/>
    <property type="evidence" value="ECO:0007669"/>
    <property type="project" value="RHEA"/>
</dbReference>
<dbReference type="GO" id="GO:0005829">
    <property type="term" value="C:cytosol"/>
    <property type="evidence" value="ECO:0007669"/>
    <property type="project" value="TreeGrafter"/>
</dbReference>
<evidence type="ECO:0000256" key="3">
    <source>
        <dbReference type="ARBA" id="ARBA00022806"/>
    </source>
</evidence>
<evidence type="ECO:0000256" key="2">
    <source>
        <dbReference type="ARBA" id="ARBA00022801"/>
    </source>
</evidence>
<dbReference type="EC" id="5.6.2.4" evidence="7"/>
<evidence type="ECO:0000256" key="6">
    <source>
        <dbReference type="ARBA" id="ARBA00034617"/>
    </source>
</evidence>
<dbReference type="EMBL" id="VRLW01000001">
    <property type="protein sequence ID" value="KAA1259755.1"/>
    <property type="molecule type" value="Genomic_DNA"/>
</dbReference>
<dbReference type="OrthoDB" id="9810135at2"/>
<dbReference type="PROSITE" id="PS51198">
    <property type="entry name" value="UVRD_HELICASE_ATP_BIND"/>
    <property type="match status" value="1"/>
</dbReference>
<dbReference type="AlphaFoldDB" id="A0A5B1CIL4"/>
<evidence type="ECO:0000313" key="13">
    <source>
        <dbReference type="Proteomes" id="UP000322699"/>
    </source>
</evidence>
<dbReference type="GO" id="GO:0003677">
    <property type="term" value="F:DNA binding"/>
    <property type="evidence" value="ECO:0007669"/>
    <property type="project" value="InterPro"/>
</dbReference>
<dbReference type="GO" id="GO:0043138">
    <property type="term" value="F:3'-5' DNA helicase activity"/>
    <property type="evidence" value="ECO:0007669"/>
    <property type="project" value="UniProtKB-EC"/>
</dbReference>
<dbReference type="Pfam" id="PF13361">
    <property type="entry name" value="UvrD_C"/>
    <property type="match status" value="1"/>
</dbReference>
<dbReference type="PANTHER" id="PTHR11070">
    <property type="entry name" value="UVRD / RECB / PCRA DNA HELICASE FAMILY MEMBER"/>
    <property type="match status" value="1"/>
</dbReference>
<dbReference type="SUPFAM" id="SSF52540">
    <property type="entry name" value="P-loop containing nucleoside triphosphate hydrolases"/>
    <property type="match status" value="1"/>
</dbReference>
<keyword evidence="5" id="KW-0413">Isomerase</keyword>
<dbReference type="Gene3D" id="3.40.50.300">
    <property type="entry name" value="P-loop containing nucleotide triphosphate hydrolases"/>
    <property type="match status" value="4"/>
</dbReference>
<evidence type="ECO:0000256" key="1">
    <source>
        <dbReference type="ARBA" id="ARBA00022741"/>
    </source>
</evidence>
<evidence type="ECO:0000256" key="5">
    <source>
        <dbReference type="ARBA" id="ARBA00023235"/>
    </source>
</evidence>
<evidence type="ECO:0000256" key="7">
    <source>
        <dbReference type="ARBA" id="ARBA00034808"/>
    </source>
</evidence>
<dbReference type="GO" id="GO:0000725">
    <property type="term" value="P:recombinational repair"/>
    <property type="evidence" value="ECO:0007669"/>
    <property type="project" value="TreeGrafter"/>
</dbReference>
<evidence type="ECO:0000259" key="11">
    <source>
        <dbReference type="PROSITE" id="PS51198"/>
    </source>
</evidence>
<feature type="binding site" evidence="10">
    <location>
        <begin position="39"/>
        <end position="46"/>
    </location>
    <ligand>
        <name>ATP</name>
        <dbReference type="ChEBI" id="CHEBI:30616"/>
    </ligand>
</feature>